<name>A0A0G1XA38_9BACT</name>
<gene>
    <name evidence="5" type="ORF">UY70_C0009G0006</name>
</gene>
<dbReference type="PANTHER" id="PTHR44858">
    <property type="entry name" value="TETRATRICOPEPTIDE REPEAT PROTEIN 6"/>
    <property type="match status" value="1"/>
</dbReference>
<dbReference type="InterPro" id="IPR050498">
    <property type="entry name" value="Ycf3"/>
</dbReference>
<feature type="repeat" description="TPR" evidence="3">
    <location>
        <begin position="709"/>
        <end position="742"/>
    </location>
</feature>
<feature type="repeat" description="TPR" evidence="3">
    <location>
        <begin position="675"/>
        <end position="708"/>
    </location>
</feature>
<evidence type="ECO:0000256" key="4">
    <source>
        <dbReference type="SAM" id="Phobius"/>
    </source>
</evidence>
<feature type="transmembrane region" description="Helical" evidence="4">
    <location>
        <begin position="259"/>
        <end position="276"/>
    </location>
</feature>
<evidence type="ECO:0000256" key="3">
    <source>
        <dbReference type="PROSITE-ProRule" id="PRU00339"/>
    </source>
</evidence>
<evidence type="ECO:0000313" key="5">
    <source>
        <dbReference type="EMBL" id="KKW27680.1"/>
    </source>
</evidence>
<feature type="transmembrane region" description="Helical" evidence="4">
    <location>
        <begin position="70"/>
        <end position="92"/>
    </location>
</feature>
<evidence type="ECO:0000256" key="1">
    <source>
        <dbReference type="ARBA" id="ARBA00022737"/>
    </source>
</evidence>
<dbReference type="EMBL" id="LCRA01000009">
    <property type="protein sequence ID" value="KKW27680.1"/>
    <property type="molecule type" value="Genomic_DNA"/>
</dbReference>
<dbReference type="PROSITE" id="PS50005">
    <property type="entry name" value="TPR"/>
    <property type="match status" value="3"/>
</dbReference>
<keyword evidence="4" id="KW-0812">Transmembrane</keyword>
<feature type="transmembrane region" description="Helical" evidence="4">
    <location>
        <begin position="173"/>
        <end position="192"/>
    </location>
</feature>
<keyword evidence="2 3" id="KW-0802">TPR repeat</keyword>
<feature type="transmembrane region" description="Helical" evidence="4">
    <location>
        <begin position="446"/>
        <end position="468"/>
    </location>
</feature>
<evidence type="ECO:0000256" key="2">
    <source>
        <dbReference type="ARBA" id="ARBA00022803"/>
    </source>
</evidence>
<keyword evidence="4" id="KW-0472">Membrane</keyword>
<sequence length="774" mass="83456">MRIQNTADSVSRWCVLLIAGLLPFFVVPVVWVGVAQAKFILIALLALTALLSWLFARFIEGFVRIPRKAILFAGALLPIAYGISAFVTGGAWTSLVGTSVAQDTVVVVTVWFALMAIVAFVSTRRPRSLLHILRAFLVGSLILVTFQVLRLAFPAVLSLGGFLSGNSSNIFGTWHDLGILAGVLFFMAFSLWKTPVVSALYWKAVLALLGLGSIALLIIINAADVWYALAGLFLIFFIYHVFGYWRAGFSLGRVLTRSILWIALAILMGVAGYWGQQYYSRLPASLQIAQPEVRPSWQGTYLIGQKVFSNPKTFIVGSGPNTFTRSWNLFKPTGVNQTDFWNIDFNSGVGFIPTTFVTTGVLGILAWAALLLALFWGIVRFVWGKSEQSTRTTLATMLGVSAYIAAFQIMYIPGVALSALLFLFLGMVVALQLAEENQSIVLGLRALGGAGIARIIALVVVVGLVSFAPITALRATASDLLIQRAGSVYTASKDLQQALKMVQQAVSVFPQNDVAQRAAVEIGLLQIAELVNSKTGDEATKKQQLQAELERTISHGLSAISIDATNYQNWLELAFLYQNLVGAGIEGAYDNAKEAYERAILQNPTNPLPQVRIAQLAIGRGDLSVALQHLSKAIALKPNLGAAYFLRSQIEAQQGTFPQGIEDAVIAARLATEDALAWYNLGAILYSAGSYDLAAQALEKAVSLQNNYANAIFILGLSYDKLGRDDSALAAIGAVAQLNPSDATVQQVLTNLKAGKSALEAPTPSKNVPQKTTK</sequence>
<dbReference type="InterPro" id="IPR013105">
    <property type="entry name" value="TPR_2"/>
</dbReference>
<keyword evidence="1" id="KW-0677">Repeat</keyword>
<accession>A0A0G1XA38</accession>
<comment type="caution">
    <text evidence="5">The sequence shown here is derived from an EMBL/GenBank/DDBJ whole genome shotgun (WGS) entry which is preliminary data.</text>
</comment>
<dbReference type="PANTHER" id="PTHR44858:SF1">
    <property type="entry name" value="UDP-N-ACETYLGLUCOSAMINE--PEPTIDE N-ACETYLGLUCOSAMINYLTRANSFERASE SPINDLY-RELATED"/>
    <property type="match status" value="1"/>
</dbReference>
<dbReference type="SMART" id="SM00028">
    <property type="entry name" value="TPR"/>
    <property type="match status" value="5"/>
</dbReference>
<dbReference type="Proteomes" id="UP000034185">
    <property type="component" value="Unassembled WGS sequence"/>
</dbReference>
<feature type="transmembrane region" description="Helical" evidence="4">
    <location>
        <begin position="12"/>
        <end position="33"/>
    </location>
</feature>
<feature type="transmembrane region" description="Helical" evidence="4">
    <location>
        <begin position="356"/>
        <end position="379"/>
    </location>
</feature>
<feature type="transmembrane region" description="Helical" evidence="4">
    <location>
        <begin position="415"/>
        <end position="434"/>
    </location>
</feature>
<evidence type="ECO:0000313" key="6">
    <source>
        <dbReference type="Proteomes" id="UP000034185"/>
    </source>
</evidence>
<feature type="transmembrane region" description="Helical" evidence="4">
    <location>
        <begin position="226"/>
        <end position="247"/>
    </location>
</feature>
<dbReference type="SUPFAM" id="SSF48452">
    <property type="entry name" value="TPR-like"/>
    <property type="match status" value="1"/>
</dbReference>
<feature type="transmembrane region" description="Helical" evidence="4">
    <location>
        <begin position="39"/>
        <end position="58"/>
    </location>
</feature>
<reference evidence="5 6" key="1">
    <citation type="journal article" date="2015" name="Nature">
        <title>rRNA introns, odd ribosomes, and small enigmatic genomes across a large radiation of phyla.</title>
        <authorList>
            <person name="Brown C.T."/>
            <person name="Hug L.A."/>
            <person name="Thomas B.C."/>
            <person name="Sharon I."/>
            <person name="Castelle C.J."/>
            <person name="Singh A."/>
            <person name="Wilkins M.J."/>
            <person name="Williams K.H."/>
            <person name="Banfield J.F."/>
        </authorList>
    </citation>
    <scope>NUCLEOTIDE SEQUENCE [LARGE SCALE GENOMIC DNA]</scope>
</reference>
<dbReference type="InterPro" id="IPR019734">
    <property type="entry name" value="TPR_rpt"/>
</dbReference>
<feature type="transmembrane region" description="Helical" evidence="4">
    <location>
        <begin position="104"/>
        <end position="123"/>
    </location>
</feature>
<feature type="repeat" description="TPR" evidence="3">
    <location>
        <begin position="479"/>
        <end position="512"/>
    </location>
</feature>
<dbReference type="InterPro" id="IPR011990">
    <property type="entry name" value="TPR-like_helical_dom_sf"/>
</dbReference>
<dbReference type="Pfam" id="PF07719">
    <property type="entry name" value="TPR_2"/>
    <property type="match status" value="1"/>
</dbReference>
<proteinExistence type="predicted"/>
<dbReference type="AlphaFoldDB" id="A0A0G1XA38"/>
<dbReference type="Gene3D" id="1.25.40.10">
    <property type="entry name" value="Tetratricopeptide repeat domain"/>
    <property type="match status" value="1"/>
</dbReference>
<protein>
    <submittedName>
        <fullName evidence="5">Peptidase S1 and S6 chymotrypsin/Hap</fullName>
    </submittedName>
</protein>
<feature type="transmembrane region" description="Helical" evidence="4">
    <location>
        <begin position="199"/>
        <end position="220"/>
    </location>
</feature>
<keyword evidence="4" id="KW-1133">Transmembrane helix</keyword>
<organism evidence="5 6">
    <name type="scientific">Candidatus Kaiserbacteria bacterium GW2011_GWB1_52_6</name>
    <dbReference type="NCBI Taxonomy" id="1618674"/>
    <lineage>
        <taxon>Bacteria</taxon>
        <taxon>Candidatus Kaiseribacteriota</taxon>
    </lineage>
</organism>
<feature type="transmembrane region" description="Helical" evidence="4">
    <location>
        <begin position="135"/>
        <end position="153"/>
    </location>
</feature>